<dbReference type="Proteomes" id="UP001341135">
    <property type="component" value="Chromosome"/>
</dbReference>
<protein>
    <recommendedName>
        <fullName evidence="1">DDH domain-containing protein</fullName>
    </recommendedName>
</protein>
<organism evidence="2 3">
    <name type="scientific">Pyrodictium abyssi</name>
    <dbReference type="NCBI Taxonomy" id="54256"/>
    <lineage>
        <taxon>Archaea</taxon>
        <taxon>Thermoproteota</taxon>
        <taxon>Thermoprotei</taxon>
        <taxon>Desulfurococcales</taxon>
        <taxon>Pyrodictiaceae</taxon>
        <taxon>Pyrodictium</taxon>
    </lineage>
</organism>
<dbReference type="EMBL" id="AP028907">
    <property type="protein sequence ID" value="BES80876.1"/>
    <property type="molecule type" value="Genomic_DNA"/>
</dbReference>
<accession>A0ABN6ZKV9</accession>
<proteinExistence type="predicted"/>
<dbReference type="InterPro" id="IPR038763">
    <property type="entry name" value="DHH_sf"/>
</dbReference>
<dbReference type="SUPFAM" id="SSF64182">
    <property type="entry name" value="DHH phosphoesterases"/>
    <property type="match status" value="1"/>
</dbReference>
<name>A0ABN6ZKV9_9CREN</name>
<evidence type="ECO:0000313" key="3">
    <source>
        <dbReference type="Proteomes" id="UP001341135"/>
    </source>
</evidence>
<feature type="domain" description="DDH" evidence="1">
    <location>
        <begin position="24"/>
        <end position="146"/>
    </location>
</feature>
<dbReference type="RefSeq" id="WP_338251489.1">
    <property type="nucleotide sequence ID" value="NZ_AP028907.1"/>
</dbReference>
<dbReference type="InterPro" id="IPR001667">
    <property type="entry name" value="DDH_dom"/>
</dbReference>
<reference evidence="2 3" key="1">
    <citation type="submission" date="2023-09" db="EMBL/GenBank/DDBJ databases">
        <title>Pyrofollis japonicus gen. nov. sp. nov., a novel member of the family Pyrodictiaceae isolated from the Iheya North hydrothermal field.</title>
        <authorList>
            <person name="Miyazaki U."/>
            <person name="Sanari M."/>
            <person name="Tame A."/>
            <person name="Kitajima M."/>
            <person name="Okamoto A."/>
            <person name="Sawayama S."/>
            <person name="Miyazaki J."/>
            <person name="Takai K."/>
            <person name="Nakagawa S."/>
        </authorList>
    </citation>
    <scope>NUCLEOTIDE SEQUENCE [LARGE SCALE GENOMIC DNA]</scope>
    <source>
        <strain evidence="2 3">AV2</strain>
    </source>
</reference>
<dbReference type="GeneID" id="89288477"/>
<dbReference type="Gene3D" id="3.90.1640.30">
    <property type="match status" value="1"/>
</dbReference>
<gene>
    <name evidence="2" type="ORF">PABY_04430</name>
</gene>
<sequence>MVADNTGVPGALVEDLWRLLSSGRIFIVSHWDADGIASAALLLRALRARVAGVYPPSIGVYSLEALPWRRISGSGADVLAVLDYGLPGSEYDNLAEIASPRSVTVIDHHLAEPPRGRSNLVYVNPVALGLGGEEDWPSTTFIAYRIPGVREACRRRGCSWIAAVGIVGDLGPALEHRPRAHSAALRLVEESGYSLRDVTRAVELLDSCYRLLDEDCVVHAVELLGWATRPGDVLEDRRLQRAAEEAAKALKTAMERVRFLFQRPGIMVYYVESNAYVTSYVGRRLAARHPESVVVLLHWAPDRGRGFVYARSMKHRLAPVLQELRRRGIPAGGKDYVLAFPVDKRDDKILRELATLIERLVFGRIVTG</sequence>
<evidence type="ECO:0000259" key="1">
    <source>
        <dbReference type="Pfam" id="PF01368"/>
    </source>
</evidence>
<dbReference type="Pfam" id="PF01368">
    <property type="entry name" value="DHH"/>
    <property type="match status" value="1"/>
</dbReference>
<evidence type="ECO:0000313" key="2">
    <source>
        <dbReference type="EMBL" id="BES80876.1"/>
    </source>
</evidence>
<keyword evidence="3" id="KW-1185">Reference proteome</keyword>